<protein>
    <submittedName>
        <fullName evidence="2">Uncharacterized protein</fullName>
    </submittedName>
</protein>
<dbReference type="Proteomes" id="UP000193240">
    <property type="component" value="Unassembled WGS sequence"/>
</dbReference>
<evidence type="ECO:0000313" key="3">
    <source>
        <dbReference type="Proteomes" id="UP000193240"/>
    </source>
</evidence>
<keyword evidence="3" id="KW-1185">Reference proteome</keyword>
<reference evidence="2 3" key="1">
    <citation type="journal article" date="2017" name="Genome Announc.">
        <title>Genome sequence of the saprophytic ascomycete Epicoccum nigrum ICMP 19927 strain isolated from New Zealand.</title>
        <authorList>
            <person name="Fokin M."/>
            <person name="Fleetwood D."/>
            <person name="Weir B.S."/>
            <person name="Villas-Boas S.G."/>
        </authorList>
    </citation>
    <scope>NUCLEOTIDE SEQUENCE [LARGE SCALE GENOMIC DNA]</scope>
    <source>
        <strain evidence="2 3">ICMP 19927</strain>
    </source>
</reference>
<gene>
    <name evidence="2" type="ORF">B5807_04497</name>
</gene>
<feature type="region of interest" description="Disordered" evidence="1">
    <location>
        <begin position="69"/>
        <end position="88"/>
    </location>
</feature>
<accession>A0A1Y2M6C8</accession>
<proteinExistence type="predicted"/>
<dbReference type="EMBL" id="KZ107841">
    <property type="protein sequence ID" value="OSS51037.1"/>
    <property type="molecule type" value="Genomic_DNA"/>
</dbReference>
<name>A0A1Y2M6C8_EPING</name>
<evidence type="ECO:0000256" key="1">
    <source>
        <dbReference type="SAM" id="MobiDB-lite"/>
    </source>
</evidence>
<dbReference type="InParanoid" id="A0A1Y2M6C8"/>
<organism evidence="2 3">
    <name type="scientific">Epicoccum nigrum</name>
    <name type="common">Soil fungus</name>
    <name type="synonym">Epicoccum purpurascens</name>
    <dbReference type="NCBI Taxonomy" id="105696"/>
    <lineage>
        <taxon>Eukaryota</taxon>
        <taxon>Fungi</taxon>
        <taxon>Dikarya</taxon>
        <taxon>Ascomycota</taxon>
        <taxon>Pezizomycotina</taxon>
        <taxon>Dothideomycetes</taxon>
        <taxon>Pleosporomycetidae</taxon>
        <taxon>Pleosporales</taxon>
        <taxon>Pleosporineae</taxon>
        <taxon>Didymellaceae</taxon>
        <taxon>Epicoccum</taxon>
    </lineage>
</organism>
<sequence length="195" mass="21453">MRNQHYRVIDAAPVLTHPDQYLPSSQQGPQTFLVLHQYLDGTEVFFETIQKGTWEAGATRWDWVVVRPPERPSEHQTPPKPQSGDQGCLNELASQIHSLPGHYGSTAPVDAGSAIAPSLPNASAAAPVELDGQNMEPANQAIDPDDYVYEPSQAARIEPQRSTAPRSLDAIVASIQAARIKPKQSRLRRYLQSIL</sequence>
<evidence type="ECO:0000313" key="2">
    <source>
        <dbReference type="EMBL" id="OSS51037.1"/>
    </source>
</evidence>
<dbReference type="AlphaFoldDB" id="A0A1Y2M6C8"/>